<name>A0A917Z2R7_9ALTE</name>
<dbReference type="PROSITE" id="PS00058">
    <property type="entry name" value="DNA_MISMATCH_REPAIR_1"/>
    <property type="match status" value="1"/>
</dbReference>
<dbReference type="GO" id="GO:0006298">
    <property type="term" value="P:mismatch repair"/>
    <property type="evidence" value="ECO:0007669"/>
    <property type="project" value="UniProtKB-UniRule"/>
</dbReference>
<dbReference type="AlphaFoldDB" id="A0A917Z2R7"/>
<dbReference type="InterPro" id="IPR014721">
    <property type="entry name" value="Ribsml_uS5_D2-typ_fold_subgr"/>
</dbReference>
<dbReference type="GO" id="GO:0005524">
    <property type="term" value="F:ATP binding"/>
    <property type="evidence" value="ECO:0007669"/>
    <property type="project" value="InterPro"/>
</dbReference>
<feature type="domain" description="DNA mismatch repair protein S5" evidence="6">
    <location>
        <begin position="212"/>
        <end position="328"/>
    </location>
</feature>
<dbReference type="InterPro" id="IPR042120">
    <property type="entry name" value="MutL_C_dimsub"/>
</dbReference>
<dbReference type="SMART" id="SM01340">
    <property type="entry name" value="DNA_mis_repair"/>
    <property type="match status" value="1"/>
</dbReference>
<dbReference type="GO" id="GO:0030983">
    <property type="term" value="F:mismatched DNA binding"/>
    <property type="evidence" value="ECO:0007669"/>
    <property type="project" value="InterPro"/>
</dbReference>
<dbReference type="InterPro" id="IPR020667">
    <property type="entry name" value="DNA_mismatch_repair_MutL"/>
</dbReference>
<reference evidence="7" key="1">
    <citation type="journal article" date="2014" name="Int. J. Syst. Evol. Microbiol.">
        <title>Complete genome sequence of Corynebacterium casei LMG S-19264T (=DSM 44701T), isolated from a smear-ripened cheese.</title>
        <authorList>
            <consortium name="US DOE Joint Genome Institute (JGI-PGF)"/>
            <person name="Walter F."/>
            <person name="Albersmeier A."/>
            <person name="Kalinowski J."/>
            <person name="Ruckert C."/>
        </authorList>
    </citation>
    <scope>NUCLEOTIDE SEQUENCE</scope>
    <source>
        <strain evidence="7">CGMCC 1.7086</strain>
    </source>
</reference>
<evidence type="ECO:0000256" key="3">
    <source>
        <dbReference type="ARBA" id="ARBA00022763"/>
    </source>
</evidence>
<dbReference type="InterPro" id="IPR020568">
    <property type="entry name" value="Ribosomal_Su5_D2-typ_SF"/>
</dbReference>
<keyword evidence="8" id="KW-1185">Reference proteome</keyword>
<proteinExistence type="inferred from homology"/>
<dbReference type="Gene3D" id="3.30.565.10">
    <property type="entry name" value="Histidine kinase-like ATPase, C-terminal domain"/>
    <property type="match status" value="1"/>
</dbReference>
<dbReference type="Gene3D" id="3.30.1370.100">
    <property type="entry name" value="MutL, C-terminal domain, regulatory subdomain"/>
    <property type="match status" value="1"/>
</dbReference>
<evidence type="ECO:0000259" key="6">
    <source>
        <dbReference type="SMART" id="SM01340"/>
    </source>
</evidence>
<dbReference type="SUPFAM" id="SSF118116">
    <property type="entry name" value="DNA mismatch repair protein MutL"/>
    <property type="match status" value="1"/>
</dbReference>
<dbReference type="InterPro" id="IPR014762">
    <property type="entry name" value="DNA_mismatch_repair_CS"/>
</dbReference>
<dbReference type="SUPFAM" id="SSF55874">
    <property type="entry name" value="ATPase domain of HSP90 chaperone/DNA topoisomerase II/histidine kinase"/>
    <property type="match status" value="1"/>
</dbReference>
<dbReference type="EMBL" id="BMLS01000004">
    <property type="protein sequence ID" value="GGO71465.1"/>
    <property type="molecule type" value="Genomic_DNA"/>
</dbReference>
<dbReference type="Pfam" id="PF13589">
    <property type="entry name" value="HATPase_c_3"/>
    <property type="match status" value="1"/>
</dbReference>
<dbReference type="NCBIfam" id="TIGR00585">
    <property type="entry name" value="mutl"/>
    <property type="match status" value="1"/>
</dbReference>
<sequence>MPIQILPARLANQIAAGEVVERPASVIKELVENSLDAGADKIDLEIERGGHKRILIRDNGGGIAREELELALSRHATSKISCLDDLEQIMSLGFRGEALASISSVARLTLTSKPAAQAEAWQAKAEGRDMAVQLQPTAHPDGTSVEVLDLFFNTPARRKFLRSEKTEFQHIDDTLKRIALSRFDVAFSLKHNGKLLRHYPKASNDAAKLKRVTLVCGNGFGQHALNIQSQYQGLQLHGWLAEQSSNSPDQQYFYVNGRMMRDKLIHHAIRQAFEGLLPPDGHAAYVLYLQLDAKEVDVNVHPAKHEVRFHQARLVHDFIFRALQDALVNLPEPAAGDDDSAIPVRHIPAAEPSHNYIKPLQTKVSEPATRYQGQGVSNRGAQHYQQLMQTPAAAQPPLSTDKPWLLVNERYLLLNHQQHCCMLAVRELSKLNIRHSLTCAVSQPLLMPVSLSLKSLPNLDLDNKQTTLSSLGFVLTHDNNRLMLKQVPAGLRQFNWSELLPLVLECPEGSEIDCLLDAVADKQQNYAEEQVRQLWQWCEQQGLLTDLLDEKARPLPLEQWIQTYAE</sequence>
<evidence type="ECO:0000313" key="7">
    <source>
        <dbReference type="EMBL" id="GGO71465.1"/>
    </source>
</evidence>
<dbReference type="RefSeq" id="WP_188696212.1">
    <property type="nucleotide sequence ID" value="NZ_BMLS01000004.1"/>
</dbReference>
<dbReference type="GO" id="GO:0140664">
    <property type="term" value="F:ATP-dependent DNA damage sensor activity"/>
    <property type="evidence" value="ECO:0007669"/>
    <property type="project" value="InterPro"/>
</dbReference>
<dbReference type="InterPro" id="IPR042121">
    <property type="entry name" value="MutL_C_regsub"/>
</dbReference>
<comment type="caution">
    <text evidence="7">The sequence shown here is derived from an EMBL/GenBank/DDBJ whole genome shotgun (WGS) entry which is preliminary data.</text>
</comment>
<keyword evidence="3 5" id="KW-0227">DNA damage</keyword>
<dbReference type="SUPFAM" id="SSF54211">
    <property type="entry name" value="Ribosomal protein S5 domain 2-like"/>
    <property type="match status" value="1"/>
</dbReference>
<protein>
    <recommendedName>
        <fullName evidence="2 5">DNA mismatch repair protein MutL</fullName>
    </recommendedName>
</protein>
<dbReference type="CDD" id="cd16926">
    <property type="entry name" value="HATPase_MutL-MLH-PMS-like"/>
    <property type="match status" value="1"/>
</dbReference>
<dbReference type="CDD" id="cd03482">
    <property type="entry name" value="MutL_Trans_MutL"/>
    <property type="match status" value="1"/>
</dbReference>
<dbReference type="FunFam" id="3.30.565.10:FF:000003">
    <property type="entry name" value="DNA mismatch repair endonuclease MutL"/>
    <property type="match status" value="1"/>
</dbReference>
<dbReference type="HAMAP" id="MF_00149">
    <property type="entry name" value="DNA_mis_repair"/>
    <property type="match status" value="1"/>
</dbReference>
<dbReference type="InterPro" id="IPR036890">
    <property type="entry name" value="HATPase_C_sf"/>
</dbReference>
<dbReference type="InterPro" id="IPR038973">
    <property type="entry name" value="MutL/Mlh/Pms-like"/>
</dbReference>
<dbReference type="InterPro" id="IPR014790">
    <property type="entry name" value="MutL_C"/>
</dbReference>
<dbReference type="PANTHER" id="PTHR10073">
    <property type="entry name" value="DNA MISMATCH REPAIR PROTEIN MLH, PMS, MUTL"/>
    <property type="match status" value="1"/>
</dbReference>
<dbReference type="InterPro" id="IPR002099">
    <property type="entry name" value="MutL/Mlh/PMS"/>
</dbReference>
<dbReference type="Gene3D" id="3.30.1540.20">
    <property type="entry name" value="MutL, C-terminal domain, dimerisation subdomain"/>
    <property type="match status" value="1"/>
</dbReference>
<reference evidence="7" key="2">
    <citation type="submission" date="2020-09" db="EMBL/GenBank/DDBJ databases">
        <authorList>
            <person name="Sun Q."/>
            <person name="Zhou Y."/>
        </authorList>
    </citation>
    <scope>NUCLEOTIDE SEQUENCE</scope>
    <source>
        <strain evidence="7">CGMCC 1.7086</strain>
    </source>
</reference>
<dbReference type="Pfam" id="PF01119">
    <property type="entry name" value="DNA_mis_repair"/>
    <property type="match status" value="1"/>
</dbReference>
<dbReference type="Pfam" id="PF08676">
    <property type="entry name" value="MutL_C"/>
    <property type="match status" value="1"/>
</dbReference>
<dbReference type="GO" id="GO:0016887">
    <property type="term" value="F:ATP hydrolysis activity"/>
    <property type="evidence" value="ECO:0007669"/>
    <property type="project" value="InterPro"/>
</dbReference>
<evidence type="ECO:0000256" key="1">
    <source>
        <dbReference type="ARBA" id="ARBA00006082"/>
    </source>
</evidence>
<dbReference type="InterPro" id="IPR037198">
    <property type="entry name" value="MutL_C_sf"/>
</dbReference>
<keyword evidence="4 5" id="KW-0234">DNA repair</keyword>
<evidence type="ECO:0000256" key="5">
    <source>
        <dbReference type="HAMAP-Rule" id="MF_00149"/>
    </source>
</evidence>
<dbReference type="Proteomes" id="UP000606935">
    <property type="component" value="Unassembled WGS sequence"/>
</dbReference>
<organism evidence="7 8">
    <name type="scientific">Bowmanella pacifica</name>
    <dbReference type="NCBI Taxonomy" id="502051"/>
    <lineage>
        <taxon>Bacteria</taxon>
        <taxon>Pseudomonadati</taxon>
        <taxon>Pseudomonadota</taxon>
        <taxon>Gammaproteobacteria</taxon>
        <taxon>Alteromonadales</taxon>
        <taxon>Alteromonadaceae</taxon>
        <taxon>Bowmanella</taxon>
    </lineage>
</organism>
<accession>A0A917Z2R7</accession>
<dbReference type="InterPro" id="IPR013507">
    <property type="entry name" value="DNA_mismatch_S5_2-like"/>
</dbReference>
<evidence type="ECO:0000256" key="2">
    <source>
        <dbReference type="ARBA" id="ARBA00021975"/>
    </source>
</evidence>
<gene>
    <name evidence="5 7" type="primary">mutL</name>
    <name evidence="7" type="ORF">GCM10010982_27320</name>
</gene>
<evidence type="ECO:0000313" key="8">
    <source>
        <dbReference type="Proteomes" id="UP000606935"/>
    </source>
</evidence>
<evidence type="ECO:0000256" key="4">
    <source>
        <dbReference type="ARBA" id="ARBA00023204"/>
    </source>
</evidence>
<comment type="function">
    <text evidence="5">This protein is involved in the repair of mismatches in DNA. It is required for dam-dependent methyl-directed DNA mismatch repair. May act as a 'molecular matchmaker', a protein that promotes the formation of a stable complex between two or more DNA-binding proteins in an ATP-dependent manner without itself being part of a final effector complex.</text>
</comment>
<dbReference type="GO" id="GO:0032300">
    <property type="term" value="C:mismatch repair complex"/>
    <property type="evidence" value="ECO:0007669"/>
    <property type="project" value="InterPro"/>
</dbReference>
<dbReference type="Gene3D" id="3.30.230.10">
    <property type="match status" value="1"/>
</dbReference>
<dbReference type="PANTHER" id="PTHR10073:SF12">
    <property type="entry name" value="DNA MISMATCH REPAIR PROTEIN MLH1"/>
    <property type="match status" value="1"/>
</dbReference>
<comment type="similarity">
    <text evidence="1 5">Belongs to the DNA mismatch repair MutL/HexB family.</text>
</comment>